<gene>
    <name evidence="1" type="ORF">MKW98_030098</name>
</gene>
<evidence type="ECO:0000313" key="2">
    <source>
        <dbReference type="Proteomes" id="UP001202328"/>
    </source>
</evidence>
<evidence type="ECO:0000313" key="1">
    <source>
        <dbReference type="EMBL" id="KAI3940779.1"/>
    </source>
</evidence>
<name>A0AAD4T4V3_9MAGN</name>
<keyword evidence="2" id="KW-1185">Reference proteome</keyword>
<dbReference type="InterPro" id="IPR032675">
    <property type="entry name" value="LRR_dom_sf"/>
</dbReference>
<dbReference type="SUPFAM" id="SSF52058">
    <property type="entry name" value="L domain-like"/>
    <property type="match status" value="1"/>
</dbReference>
<dbReference type="PANTHER" id="PTHR36766:SF70">
    <property type="entry name" value="DISEASE RESISTANCE PROTEIN RGA4"/>
    <property type="match status" value="1"/>
</dbReference>
<dbReference type="Gene3D" id="3.80.10.10">
    <property type="entry name" value="Ribonuclease Inhibitor"/>
    <property type="match status" value="1"/>
</dbReference>
<dbReference type="Proteomes" id="UP001202328">
    <property type="component" value="Unassembled WGS sequence"/>
</dbReference>
<reference evidence="1" key="1">
    <citation type="submission" date="2022-04" db="EMBL/GenBank/DDBJ databases">
        <title>A functionally conserved STORR gene fusion in Papaver species that diverged 16.8 million years ago.</title>
        <authorList>
            <person name="Catania T."/>
        </authorList>
    </citation>
    <scope>NUCLEOTIDE SEQUENCE</scope>
    <source>
        <strain evidence="1">S-188037</strain>
    </source>
</reference>
<proteinExistence type="predicted"/>
<comment type="caution">
    <text evidence="1">The sequence shown here is derived from an EMBL/GenBank/DDBJ whole genome shotgun (WGS) entry which is preliminary data.</text>
</comment>
<organism evidence="1 2">
    <name type="scientific">Papaver atlanticum</name>
    <dbReference type="NCBI Taxonomy" id="357466"/>
    <lineage>
        <taxon>Eukaryota</taxon>
        <taxon>Viridiplantae</taxon>
        <taxon>Streptophyta</taxon>
        <taxon>Embryophyta</taxon>
        <taxon>Tracheophyta</taxon>
        <taxon>Spermatophyta</taxon>
        <taxon>Magnoliopsida</taxon>
        <taxon>Ranunculales</taxon>
        <taxon>Papaveraceae</taxon>
        <taxon>Papaveroideae</taxon>
        <taxon>Papaver</taxon>
    </lineage>
</organism>
<evidence type="ECO:0008006" key="3">
    <source>
        <dbReference type="Google" id="ProtNLM"/>
    </source>
</evidence>
<sequence length="282" mass="32342">MVNLVAWHDLVASSSCPSSFPRLRKLSVDFWPKLMFTPTRFPSLNALKYIYSNGKPIRLLVECNLASLTTVEVDECGELAFLPRGLVSGNNILRELMVYDCQNFKGFNPEQDPEELEKEQVVSLGNNSLWRLDLYCPALFSWPDLQGFNSLIMLNIEGCRTQKCIPSGIECLPKLESLTVGEFSEELDFFPFPVANIEVAKIGGHYFPSLRSLSIHGWSKLNCLPDQIQYITSLQTLRIWRFHLLEALRHWLSNLTSLRELGLNYCENLKYMPSQEKMLRLT</sequence>
<dbReference type="EMBL" id="JAJJMB010005117">
    <property type="protein sequence ID" value="KAI3940779.1"/>
    <property type="molecule type" value="Genomic_DNA"/>
</dbReference>
<accession>A0AAD4T4V3</accession>
<dbReference type="AlphaFoldDB" id="A0AAD4T4V3"/>
<dbReference type="PANTHER" id="PTHR36766">
    <property type="entry name" value="PLANT BROAD-SPECTRUM MILDEW RESISTANCE PROTEIN RPW8"/>
    <property type="match status" value="1"/>
</dbReference>
<protein>
    <recommendedName>
        <fullName evidence="3">Disease resistance protein</fullName>
    </recommendedName>
</protein>